<sequence>MDVRCRRWRCDADDRDVTLTRFLLRQRWRCETDEVCAIGLSEEEELRWGCVFNEDEMRCERVVPEIQKQRNSTVELPK</sequence>
<dbReference type="AlphaFoldDB" id="A0A6J5V258"/>
<reference evidence="1 2" key="1">
    <citation type="submission" date="2020-05" db="EMBL/GenBank/DDBJ databases">
        <authorList>
            <person name="Campoy J."/>
            <person name="Schneeberger K."/>
            <person name="Spophaly S."/>
        </authorList>
    </citation>
    <scope>NUCLEOTIDE SEQUENCE [LARGE SCALE GENOMIC DNA]</scope>
    <source>
        <strain evidence="1">PruArmRojPasFocal</strain>
    </source>
</reference>
<evidence type="ECO:0000313" key="1">
    <source>
        <dbReference type="EMBL" id="CAB4283036.1"/>
    </source>
</evidence>
<gene>
    <name evidence="1" type="ORF">CURHAP_LOCUS36906</name>
</gene>
<dbReference type="EMBL" id="CAEKDK010000006">
    <property type="protein sequence ID" value="CAB4283036.1"/>
    <property type="molecule type" value="Genomic_DNA"/>
</dbReference>
<dbReference type="Proteomes" id="UP000507222">
    <property type="component" value="Unassembled WGS sequence"/>
</dbReference>
<accession>A0A6J5V258</accession>
<protein>
    <submittedName>
        <fullName evidence="1">Uncharacterized protein</fullName>
    </submittedName>
</protein>
<evidence type="ECO:0000313" key="2">
    <source>
        <dbReference type="Proteomes" id="UP000507222"/>
    </source>
</evidence>
<proteinExistence type="predicted"/>
<organism evidence="1 2">
    <name type="scientific">Prunus armeniaca</name>
    <name type="common">Apricot</name>
    <name type="synonym">Armeniaca vulgaris</name>
    <dbReference type="NCBI Taxonomy" id="36596"/>
    <lineage>
        <taxon>Eukaryota</taxon>
        <taxon>Viridiplantae</taxon>
        <taxon>Streptophyta</taxon>
        <taxon>Embryophyta</taxon>
        <taxon>Tracheophyta</taxon>
        <taxon>Spermatophyta</taxon>
        <taxon>Magnoliopsida</taxon>
        <taxon>eudicotyledons</taxon>
        <taxon>Gunneridae</taxon>
        <taxon>Pentapetalae</taxon>
        <taxon>rosids</taxon>
        <taxon>fabids</taxon>
        <taxon>Rosales</taxon>
        <taxon>Rosaceae</taxon>
        <taxon>Amygdaloideae</taxon>
        <taxon>Amygdaleae</taxon>
        <taxon>Prunus</taxon>
    </lineage>
</organism>
<name>A0A6J5V258_PRUAR</name>